<dbReference type="OrthoDB" id="3266505at2759"/>
<keyword evidence="2" id="KW-1133">Transmembrane helix</keyword>
<evidence type="ECO:0000256" key="2">
    <source>
        <dbReference type="SAM" id="Phobius"/>
    </source>
</evidence>
<dbReference type="OMA" id="RTHANMH"/>
<keyword evidence="4" id="KW-1185">Reference proteome</keyword>
<dbReference type="EMBL" id="GL698489">
    <property type="protein sequence ID" value="EFY90548.1"/>
    <property type="molecule type" value="Genomic_DNA"/>
</dbReference>
<evidence type="ECO:0000313" key="3">
    <source>
        <dbReference type="EMBL" id="EFY90548.1"/>
    </source>
</evidence>
<evidence type="ECO:0000256" key="1">
    <source>
        <dbReference type="SAM" id="MobiDB-lite"/>
    </source>
</evidence>
<sequence length="329" mass="36511">MNAPRRRPCDQTRPCQLIQWREKLPDRLRIESYATTSRQTSLLQMQALSLQLAYDNLKIILHRSAAFRVADDASRVDATSISSPFSHRQLFEAAIRTSDLHKYAHVLRECQRTHANMHIGITLFTAGVVLCAICLFQPMSKVSQRAKTGISHHPDLPRQLVGAAPRFGPGELVFERHVQRPAPPGDAQKGLQPGDDNMGQHRNPGAESGAAQVVDPATGFDWDGELSLLADSGLGDASQLWLWADNLNHDSFAEFNDARLRQACYRLAPSTTSRWKSSRMPNKHSPDAGELLEAADEQAICGDSHPTSSTNLIWRGSVLTDTMSCWSRI</sequence>
<organism evidence="4">
    <name type="scientific">Metarhizium acridum (strain CQMa 102)</name>
    <dbReference type="NCBI Taxonomy" id="655827"/>
    <lineage>
        <taxon>Eukaryota</taxon>
        <taxon>Fungi</taxon>
        <taxon>Dikarya</taxon>
        <taxon>Ascomycota</taxon>
        <taxon>Pezizomycotina</taxon>
        <taxon>Sordariomycetes</taxon>
        <taxon>Hypocreomycetidae</taxon>
        <taxon>Hypocreales</taxon>
        <taxon>Clavicipitaceae</taxon>
        <taxon>Metarhizium</taxon>
    </lineage>
</organism>
<name>E9E0C8_METAQ</name>
<dbReference type="STRING" id="655827.E9E0C8"/>
<keyword evidence="2" id="KW-0472">Membrane</keyword>
<feature type="region of interest" description="Disordered" evidence="1">
    <location>
        <begin position="180"/>
        <end position="210"/>
    </location>
</feature>
<dbReference type="eggNOG" id="ENOG502SHMX">
    <property type="taxonomic scope" value="Eukaryota"/>
</dbReference>
<dbReference type="InParanoid" id="E9E0C8"/>
<dbReference type="AlphaFoldDB" id="E9E0C8"/>
<reference evidence="3 4" key="1">
    <citation type="journal article" date="2011" name="PLoS Genet.">
        <title>Genome sequencing and comparative transcriptomics of the model entomopathogenic fungi Metarhizium anisopliae and M. acridum.</title>
        <authorList>
            <person name="Gao Q."/>
            <person name="Jin K."/>
            <person name="Ying S.H."/>
            <person name="Zhang Y."/>
            <person name="Xiao G."/>
            <person name="Shang Y."/>
            <person name="Duan Z."/>
            <person name="Hu X."/>
            <person name="Xie X.Q."/>
            <person name="Zhou G."/>
            <person name="Peng G."/>
            <person name="Luo Z."/>
            <person name="Huang W."/>
            <person name="Wang B."/>
            <person name="Fang W."/>
            <person name="Wang S."/>
            <person name="Zhong Y."/>
            <person name="Ma L.J."/>
            <person name="St Leger R.J."/>
            <person name="Zhao G.P."/>
            <person name="Pei Y."/>
            <person name="Feng M.G."/>
            <person name="Xia Y."/>
            <person name="Wang C."/>
        </authorList>
    </citation>
    <scope>NUCLEOTIDE SEQUENCE [LARGE SCALE GENOMIC DNA]</scope>
    <source>
        <strain evidence="3 4">CQMa 102</strain>
    </source>
</reference>
<proteinExistence type="predicted"/>
<dbReference type="Proteomes" id="UP000002499">
    <property type="component" value="Unassembled WGS sequence"/>
</dbReference>
<dbReference type="CDD" id="cd12148">
    <property type="entry name" value="fungal_TF_MHR"/>
    <property type="match status" value="1"/>
</dbReference>
<protein>
    <submittedName>
        <fullName evidence="3">Uncharacterized protein</fullName>
    </submittedName>
</protein>
<feature type="transmembrane region" description="Helical" evidence="2">
    <location>
        <begin position="117"/>
        <end position="136"/>
    </location>
</feature>
<accession>E9E0C8</accession>
<dbReference type="HOGENOM" id="CLU_844895_0_0_1"/>
<gene>
    <name evidence="3" type="ORF">MAC_03326</name>
</gene>
<keyword evidence="2" id="KW-0812">Transmembrane</keyword>
<evidence type="ECO:0000313" key="4">
    <source>
        <dbReference type="Proteomes" id="UP000002499"/>
    </source>
</evidence>